<evidence type="ECO:0000313" key="10">
    <source>
        <dbReference type="Proteomes" id="UP001566132"/>
    </source>
</evidence>
<evidence type="ECO:0000256" key="4">
    <source>
        <dbReference type="ARBA" id="ARBA00022729"/>
    </source>
</evidence>
<dbReference type="InterPro" id="IPR050645">
    <property type="entry name" value="Histidine_acid_phosphatase"/>
</dbReference>
<comment type="catalytic activity">
    <reaction evidence="1">
        <text>a phosphate monoester + H2O = an alcohol + phosphate</text>
        <dbReference type="Rhea" id="RHEA:15017"/>
        <dbReference type="ChEBI" id="CHEBI:15377"/>
        <dbReference type="ChEBI" id="CHEBI:30879"/>
        <dbReference type="ChEBI" id="CHEBI:43474"/>
        <dbReference type="ChEBI" id="CHEBI:67140"/>
        <dbReference type="EC" id="3.1.3.2"/>
    </reaction>
</comment>
<dbReference type="PROSITE" id="PS00616">
    <property type="entry name" value="HIS_ACID_PHOSPHAT_1"/>
    <property type="match status" value="1"/>
</dbReference>
<keyword evidence="5" id="KW-0378">Hydrolase</keyword>
<organism evidence="9 10">
    <name type="scientific">Hypothenemus hampei</name>
    <name type="common">Coffee berry borer</name>
    <dbReference type="NCBI Taxonomy" id="57062"/>
    <lineage>
        <taxon>Eukaryota</taxon>
        <taxon>Metazoa</taxon>
        <taxon>Ecdysozoa</taxon>
        <taxon>Arthropoda</taxon>
        <taxon>Hexapoda</taxon>
        <taxon>Insecta</taxon>
        <taxon>Pterygota</taxon>
        <taxon>Neoptera</taxon>
        <taxon>Endopterygota</taxon>
        <taxon>Coleoptera</taxon>
        <taxon>Polyphaga</taxon>
        <taxon>Cucujiformia</taxon>
        <taxon>Curculionidae</taxon>
        <taxon>Scolytinae</taxon>
        <taxon>Hypothenemus</taxon>
    </lineage>
</organism>
<dbReference type="InterPro" id="IPR029033">
    <property type="entry name" value="His_PPase_superfam"/>
</dbReference>
<name>A0ABD1ESW3_HYPHA</name>
<dbReference type="InterPro" id="IPR033379">
    <property type="entry name" value="Acid_Pase_AS"/>
</dbReference>
<comment type="similarity">
    <text evidence="2">Belongs to the histidine acid phosphatase family.</text>
</comment>
<evidence type="ECO:0000256" key="8">
    <source>
        <dbReference type="SAM" id="SignalP"/>
    </source>
</evidence>
<keyword evidence="7" id="KW-0325">Glycoprotein</keyword>
<gene>
    <name evidence="9" type="ORF">ABEB36_006893</name>
</gene>
<feature type="chain" id="PRO_5044808733" description="acid phosphatase" evidence="8">
    <location>
        <begin position="23"/>
        <end position="386"/>
    </location>
</feature>
<evidence type="ECO:0000256" key="7">
    <source>
        <dbReference type="ARBA" id="ARBA00023180"/>
    </source>
</evidence>
<keyword evidence="10" id="KW-1185">Reference proteome</keyword>
<dbReference type="GO" id="GO:0003993">
    <property type="term" value="F:acid phosphatase activity"/>
    <property type="evidence" value="ECO:0007669"/>
    <property type="project" value="UniProtKB-EC"/>
</dbReference>
<dbReference type="EC" id="3.1.3.2" evidence="3"/>
<dbReference type="Pfam" id="PF00328">
    <property type="entry name" value="His_Phos_2"/>
    <property type="match status" value="1"/>
</dbReference>
<evidence type="ECO:0000256" key="3">
    <source>
        <dbReference type="ARBA" id="ARBA00012646"/>
    </source>
</evidence>
<dbReference type="CDD" id="cd07061">
    <property type="entry name" value="HP_HAP_like"/>
    <property type="match status" value="1"/>
</dbReference>
<dbReference type="AlphaFoldDB" id="A0ABD1ESW3"/>
<dbReference type="InterPro" id="IPR000560">
    <property type="entry name" value="His_Pase_clade-2"/>
</dbReference>
<dbReference type="Proteomes" id="UP001566132">
    <property type="component" value="Unassembled WGS sequence"/>
</dbReference>
<protein>
    <recommendedName>
        <fullName evidence="3">acid phosphatase</fullName>
        <ecNumber evidence="3">3.1.3.2</ecNumber>
    </recommendedName>
</protein>
<accession>A0ABD1ESW3</accession>
<reference evidence="9 10" key="1">
    <citation type="submission" date="2024-05" db="EMBL/GenBank/DDBJ databases">
        <title>Genetic variation in Jamaican populations of the coffee berry borer (Hypothenemus hampei).</title>
        <authorList>
            <person name="Errbii M."/>
            <person name="Myrie A."/>
        </authorList>
    </citation>
    <scope>NUCLEOTIDE SEQUENCE [LARGE SCALE GENOMIC DNA]</scope>
    <source>
        <strain evidence="9">JA-Hopewell-2020-01-JO</strain>
        <tissue evidence="9">Whole body</tissue>
    </source>
</reference>
<keyword evidence="4 8" id="KW-0732">Signal</keyword>
<dbReference type="PANTHER" id="PTHR11567">
    <property type="entry name" value="ACID PHOSPHATASE-RELATED"/>
    <property type="match status" value="1"/>
</dbReference>
<feature type="signal peptide" evidence="8">
    <location>
        <begin position="1"/>
        <end position="22"/>
    </location>
</feature>
<dbReference type="PANTHER" id="PTHR11567:SF211">
    <property type="entry name" value="PROSTATIC ACID PHOSPHATASE"/>
    <property type="match status" value="1"/>
</dbReference>
<evidence type="ECO:0000313" key="9">
    <source>
        <dbReference type="EMBL" id="KAL1501596.1"/>
    </source>
</evidence>
<keyword evidence="6" id="KW-1015">Disulfide bond</keyword>
<dbReference type="Gene3D" id="3.40.50.1240">
    <property type="entry name" value="Phosphoglycerate mutase-like"/>
    <property type="match status" value="1"/>
</dbReference>
<proteinExistence type="inferred from homology"/>
<dbReference type="EMBL" id="JBDJPC010000005">
    <property type="protein sequence ID" value="KAL1501596.1"/>
    <property type="molecule type" value="Genomic_DNA"/>
</dbReference>
<sequence>MFLLRGLLALVAGFTVVPFAFSAPPSAVDELKAVVVLFRHGDRSPLSSWPNDIYYGNSTLWPDGYGQLNNLGKERHYRLGQWFRERYDGFLPKRYNHNDIYIQSTDVDRTLMSAASNLAGLYPPLDDQVWNSAVNWQAIPIHTTPEELDVILATEFPCPKHDRLLEELYNSTQFQNWNEELASVFEELSPLTGYEDLSVHSFSGLFSTITIYRGFNWTLPEWTDTYWPLIKFWATRKFQWPTYTPDLARLRSGPFFDYLLSYFKSVKGNVSLPPRHVKGPRHQDLLLPNSNAPKFLMLSAHDTTLSDRTNALGVYPDAVPEFSSTVIWEVRNGTQGFYVNMFFKNSTGFSNLTLPGCEFNCLIDDYVKLVEPICIGVDQWKEECNN</sequence>
<evidence type="ECO:0000256" key="5">
    <source>
        <dbReference type="ARBA" id="ARBA00022801"/>
    </source>
</evidence>
<evidence type="ECO:0000256" key="1">
    <source>
        <dbReference type="ARBA" id="ARBA00000032"/>
    </source>
</evidence>
<comment type="caution">
    <text evidence="9">The sequence shown here is derived from an EMBL/GenBank/DDBJ whole genome shotgun (WGS) entry which is preliminary data.</text>
</comment>
<evidence type="ECO:0000256" key="6">
    <source>
        <dbReference type="ARBA" id="ARBA00023157"/>
    </source>
</evidence>
<dbReference type="SUPFAM" id="SSF53254">
    <property type="entry name" value="Phosphoglycerate mutase-like"/>
    <property type="match status" value="1"/>
</dbReference>
<evidence type="ECO:0000256" key="2">
    <source>
        <dbReference type="ARBA" id="ARBA00005375"/>
    </source>
</evidence>